<protein>
    <submittedName>
        <fullName evidence="2">Uncharacterized protein</fullName>
    </submittedName>
</protein>
<evidence type="ECO:0000256" key="1">
    <source>
        <dbReference type="SAM" id="MobiDB-lite"/>
    </source>
</evidence>
<feature type="compositionally biased region" description="Pro residues" evidence="1">
    <location>
        <begin position="12"/>
        <end position="26"/>
    </location>
</feature>
<name>A0A7S2HXR9_9EUKA</name>
<accession>A0A7S2HXR9</accession>
<organism evidence="2">
    <name type="scientific">Haptolina brevifila</name>
    <dbReference type="NCBI Taxonomy" id="156173"/>
    <lineage>
        <taxon>Eukaryota</taxon>
        <taxon>Haptista</taxon>
        <taxon>Haptophyta</taxon>
        <taxon>Prymnesiophyceae</taxon>
        <taxon>Prymnesiales</taxon>
        <taxon>Prymnesiaceae</taxon>
        <taxon>Haptolina</taxon>
    </lineage>
</organism>
<feature type="compositionally biased region" description="Low complexity" evidence="1">
    <location>
        <begin position="34"/>
        <end position="43"/>
    </location>
</feature>
<reference evidence="2" key="1">
    <citation type="submission" date="2021-01" db="EMBL/GenBank/DDBJ databases">
        <authorList>
            <person name="Corre E."/>
            <person name="Pelletier E."/>
            <person name="Niang G."/>
            <person name="Scheremetjew M."/>
            <person name="Finn R."/>
            <person name="Kale V."/>
            <person name="Holt S."/>
            <person name="Cochrane G."/>
            <person name="Meng A."/>
            <person name="Brown T."/>
            <person name="Cohen L."/>
        </authorList>
    </citation>
    <scope>NUCLEOTIDE SEQUENCE</scope>
    <source>
        <strain evidence="2">UTEX LB 985</strain>
    </source>
</reference>
<dbReference type="AlphaFoldDB" id="A0A7S2HXR9"/>
<sequence length="318" mass="34041">MSDSSPTERPPEPAVPRPTHLPPPTEAAPHAEEATQSAAAAAVPAVSAAESELWDLIGRVERLALTLPGDALSAAASRLQALAGASGSQEESWLAPRALTFAGGICQRCQSVTTEQDGHGAAERAANTRPGGSTDAGERSEGEVGGHEWQGPFFDDHFDGLWAYRGGALAGFGDAPPTYTSRPRDLLGLRKAPRCLTCDYHDRRCGGPNACMAEQVLQQRMVAKLVETLQRQRSLKPQQYGDGGSARFRCYRAIIADRIADPLGPGNRVRLPECVMTAVRRLVCNVACGCDFGAFCMRQGHYTGFRTVEESRGTHEAE</sequence>
<evidence type="ECO:0000313" key="2">
    <source>
        <dbReference type="EMBL" id="CAD9503450.1"/>
    </source>
</evidence>
<proteinExistence type="predicted"/>
<feature type="region of interest" description="Disordered" evidence="1">
    <location>
        <begin position="114"/>
        <end position="148"/>
    </location>
</feature>
<gene>
    <name evidence="2" type="ORF">CBRE1094_LOCUS29800</name>
</gene>
<feature type="compositionally biased region" description="Basic and acidic residues" evidence="1">
    <location>
        <begin position="136"/>
        <end position="146"/>
    </location>
</feature>
<feature type="region of interest" description="Disordered" evidence="1">
    <location>
        <begin position="1"/>
        <end position="43"/>
    </location>
</feature>
<dbReference type="EMBL" id="HBGU01054515">
    <property type="protein sequence ID" value="CAD9503450.1"/>
    <property type="molecule type" value="Transcribed_RNA"/>
</dbReference>